<organism evidence="2">
    <name type="scientific">Siphoviridae sp. ctHip2</name>
    <dbReference type="NCBI Taxonomy" id="2827830"/>
    <lineage>
        <taxon>Viruses</taxon>
        <taxon>Duplodnaviria</taxon>
        <taxon>Heunggongvirae</taxon>
        <taxon>Uroviricota</taxon>
        <taxon>Caudoviricetes</taxon>
    </lineage>
</organism>
<keyword evidence="1" id="KW-1133">Transmembrane helix</keyword>
<accession>A0A8S5RW60</accession>
<feature type="transmembrane region" description="Helical" evidence="1">
    <location>
        <begin position="6"/>
        <end position="24"/>
    </location>
</feature>
<keyword evidence="1" id="KW-0812">Transmembrane</keyword>
<dbReference type="EMBL" id="BK032497">
    <property type="protein sequence ID" value="DAF42799.1"/>
    <property type="molecule type" value="Genomic_DNA"/>
</dbReference>
<sequence length="35" mass="4219">MLVYSFFVYLFSLCSYYIISLKTCQPFSDIKIKKE</sequence>
<reference evidence="2" key="1">
    <citation type="journal article" date="2021" name="Proc. Natl. Acad. Sci. U.S.A.">
        <title>A Catalog of Tens of Thousands of Viruses from Human Metagenomes Reveals Hidden Associations with Chronic Diseases.</title>
        <authorList>
            <person name="Tisza M.J."/>
            <person name="Buck C.B."/>
        </authorList>
    </citation>
    <scope>NUCLEOTIDE SEQUENCE</scope>
    <source>
        <strain evidence="2">CtHip2</strain>
    </source>
</reference>
<name>A0A8S5RW60_9CAUD</name>
<protein>
    <submittedName>
        <fullName evidence="2">Uncharacterized protein</fullName>
    </submittedName>
</protein>
<keyword evidence="1" id="KW-0472">Membrane</keyword>
<proteinExistence type="predicted"/>
<evidence type="ECO:0000256" key="1">
    <source>
        <dbReference type="SAM" id="Phobius"/>
    </source>
</evidence>
<evidence type="ECO:0000313" key="2">
    <source>
        <dbReference type="EMBL" id="DAF42799.1"/>
    </source>
</evidence>